<protein>
    <recommendedName>
        <fullName evidence="1">Thioredoxin-like fold domain-containing protein</fullName>
    </recommendedName>
</protein>
<gene>
    <name evidence="2" type="ORF">LHYA1_G006486</name>
</gene>
<dbReference type="EMBL" id="QGMH01000105">
    <property type="protein sequence ID" value="TVY25155.1"/>
    <property type="molecule type" value="Genomic_DNA"/>
</dbReference>
<dbReference type="RefSeq" id="XP_031003943.1">
    <property type="nucleotide sequence ID" value="XM_031151424.1"/>
</dbReference>
<dbReference type="Proteomes" id="UP000431533">
    <property type="component" value="Unassembled WGS sequence"/>
</dbReference>
<dbReference type="OrthoDB" id="5809458at2759"/>
<keyword evidence="3" id="KW-1185">Reference proteome</keyword>
<dbReference type="SUPFAM" id="SSF52833">
    <property type="entry name" value="Thioredoxin-like"/>
    <property type="match status" value="1"/>
</dbReference>
<organism evidence="2 3">
    <name type="scientific">Lachnellula hyalina</name>
    <dbReference type="NCBI Taxonomy" id="1316788"/>
    <lineage>
        <taxon>Eukaryota</taxon>
        <taxon>Fungi</taxon>
        <taxon>Dikarya</taxon>
        <taxon>Ascomycota</taxon>
        <taxon>Pezizomycotina</taxon>
        <taxon>Leotiomycetes</taxon>
        <taxon>Helotiales</taxon>
        <taxon>Lachnaceae</taxon>
        <taxon>Lachnellula</taxon>
    </lineage>
</organism>
<sequence length="108" mass="11957">MDSTHKTLPTFTIFRGSKNPGAYVWSPFVTKLETRLRFAGLPYRTDAGSPKSAPRGKIPYMTISEPNTNAPTASLADSGIIIENLKENGFLDDLNAGLSPSRKRMIWR</sequence>
<dbReference type="AlphaFoldDB" id="A0A8H8R0G9"/>
<dbReference type="Pfam" id="PF17172">
    <property type="entry name" value="GST_N_4"/>
    <property type="match status" value="1"/>
</dbReference>
<accession>A0A8H8R0G9</accession>
<evidence type="ECO:0000313" key="3">
    <source>
        <dbReference type="Proteomes" id="UP000431533"/>
    </source>
</evidence>
<evidence type="ECO:0000259" key="1">
    <source>
        <dbReference type="Pfam" id="PF17172"/>
    </source>
</evidence>
<dbReference type="InterPro" id="IPR012336">
    <property type="entry name" value="Thioredoxin-like_fold"/>
</dbReference>
<name>A0A8H8R0G9_9HELO</name>
<proteinExistence type="predicted"/>
<feature type="domain" description="Thioredoxin-like fold" evidence="1">
    <location>
        <begin position="27"/>
        <end position="105"/>
    </location>
</feature>
<reference evidence="2 3" key="1">
    <citation type="submission" date="2018-05" db="EMBL/GenBank/DDBJ databases">
        <title>Genome sequencing and assembly of the regulated plant pathogen Lachnellula willkommii and related sister species for the development of diagnostic species identification markers.</title>
        <authorList>
            <person name="Giroux E."/>
            <person name="Bilodeau G."/>
        </authorList>
    </citation>
    <scope>NUCLEOTIDE SEQUENCE [LARGE SCALE GENOMIC DNA]</scope>
    <source>
        <strain evidence="2 3">CBS 185.66</strain>
    </source>
</reference>
<evidence type="ECO:0000313" key="2">
    <source>
        <dbReference type="EMBL" id="TVY25155.1"/>
    </source>
</evidence>
<dbReference type="GeneID" id="41986684"/>
<comment type="caution">
    <text evidence="2">The sequence shown here is derived from an EMBL/GenBank/DDBJ whole genome shotgun (WGS) entry which is preliminary data.</text>
</comment>
<dbReference type="InterPro" id="IPR036249">
    <property type="entry name" value="Thioredoxin-like_sf"/>
</dbReference>